<dbReference type="GeneID" id="5486739"/>
<dbReference type="HOGENOM" id="CLU_3088694_0_0_1"/>
<organism evidence="1 2">
    <name type="scientific">Sclerotinia sclerotiorum (strain ATCC 18683 / 1980 / Ss-1)</name>
    <name type="common">White mold</name>
    <name type="synonym">Whetzelinia sclerotiorum</name>
    <dbReference type="NCBI Taxonomy" id="665079"/>
    <lineage>
        <taxon>Eukaryota</taxon>
        <taxon>Fungi</taxon>
        <taxon>Dikarya</taxon>
        <taxon>Ascomycota</taxon>
        <taxon>Pezizomycotina</taxon>
        <taxon>Leotiomycetes</taxon>
        <taxon>Helotiales</taxon>
        <taxon>Sclerotiniaceae</taxon>
        <taxon>Sclerotinia</taxon>
    </lineage>
</organism>
<name>A7ESV8_SCLS1</name>
<dbReference type="InParanoid" id="A7ESV8"/>
<sequence>MEKQAQKASRFPRKISQTPTATEYGCVHFEGVSIGFSAYKIMHKEVNRLYIA</sequence>
<dbReference type="EMBL" id="CH476631">
    <property type="protein sequence ID" value="EDN92550.1"/>
    <property type="molecule type" value="Genomic_DNA"/>
</dbReference>
<dbReference type="KEGG" id="ssl:SS1G_08413"/>
<proteinExistence type="predicted"/>
<evidence type="ECO:0000313" key="2">
    <source>
        <dbReference type="Proteomes" id="UP000001312"/>
    </source>
</evidence>
<evidence type="ECO:0000313" key="1">
    <source>
        <dbReference type="EMBL" id="EDN92550.1"/>
    </source>
</evidence>
<accession>A7ESV8</accession>
<keyword evidence="2" id="KW-1185">Reference proteome</keyword>
<protein>
    <submittedName>
        <fullName evidence="1">Uncharacterized protein</fullName>
    </submittedName>
</protein>
<dbReference type="Proteomes" id="UP000001312">
    <property type="component" value="Unassembled WGS sequence"/>
</dbReference>
<dbReference type="RefSeq" id="XP_001590673.1">
    <property type="nucleotide sequence ID" value="XM_001590623.1"/>
</dbReference>
<dbReference type="AlphaFoldDB" id="A7ESV8"/>
<reference evidence="2" key="1">
    <citation type="journal article" date="2011" name="PLoS Genet.">
        <title>Genomic analysis of the necrotrophic fungal pathogens Sclerotinia sclerotiorum and Botrytis cinerea.</title>
        <authorList>
            <person name="Amselem J."/>
            <person name="Cuomo C.A."/>
            <person name="van Kan J.A."/>
            <person name="Viaud M."/>
            <person name="Benito E.P."/>
            <person name="Couloux A."/>
            <person name="Coutinho P.M."/>
            <person name="de Vries R.P."/>
            <person name="Dyer P.S."/>
            <person name="Fillinger S."/>
            <person name="Fournier E."/>
            <person name="Gout L."/>
            <person name="Hahn M."/>
            <person name="Kohn L."/>
            <person name="Lapalu N."/>
            <person name="Plummer K.M."/>
            <person name="Pradier J.M."/>
            <person name="Quevillon E."/>
            <person name="Sharon A."/>
            <person name="Simon A."/>
            <person name="ten Have A."/>
            <person name="Tudzynski B."/>
            <person name="Tudzynski P."/>
            <person name="Wincker P."/>
            <person name="Andrew M."/>
            <person name="Anthouard V."/>
            <person name="Beever R.E."/>
            <person name="Beffa R."/>
            <person name="Benoit I."/>
            <person name="Bouzid O."/>
            <person name="Brault B."/>
            <person name="Chen Z."/>
            <person name="Choquer M."/>
            <person name="Collemare J."/>
            <person name="Cotton P."/>
            <person name="Danchin E.G."/>
            <person name="Da Silva C."/>
            <person name="Gautier A."/>
            <person name="Giraud C."/>
            <person name="Giraud T."/>
            <person name="Gonzalez C."/>
            <person name="Grossetete S."/>
            <person name="Guldener U."/>
            <person name="Henrissat B."/>
            <person name="Howlett B.J."/>
            <person name="Kodira C."/>
            <person name="Kretschmer M."/>
            <person name="Lappartient A."/>
            <person name="Leroch M."/>
            <person name="Levis C."/>
            <person name="Mauceli E."/>
            <person name="Neuveglise C."/>
            <person name="Oeser B."/>
            <person name="Pearson M."/>
            <person name="Poulain J."/>
            <person name="Poussereau N."/>
            <person name="Quesneville H."/>
            <person name="Rascle C."/>
            <person name="Schumacher J."/>
            <person name="Segurens B."/>
            <person name="Sexton A."/>
            <person name="Silva E."/>
            <person name="Sirven C."/>
            <person name="Soanes D.M."/>
            <person name="Talbot N.J."/>
            <person name="Templeton M."/>
            <person name="Yandava C."/>
            <person name="Yarden O."/>
            <person name="Zeng Q."/>
            <person name="Rollins J.A."/>
            <person name="Lebrun M.H."/>
            <person name="Dickman M."/>
        </authorList>
    </citation>
    <scope>NUCLEOTIDE SEQUENCE [LARGE SCALE GENOMIC DNA]</scope>
    <source>
        <strain evidence="2">ATCC 18683 / 1980 / Ss-1</strain>
    </source>
</reference>
<gene>
    <name evidence="1" type="ORF">SS1G_08413</name>
</gene>